<dbReference type="InterPro" id="IPR020617">
    <property type="entry name" value="Thiolase_C"/>
</dbReference>
<dbReference type="GO" id="GO:0016747">
    <property type="term" value="F:acyltransferase activity, transferring groups other than amino-acyl groups"/>
    <property type="evidence" value="ECO:0007669"/>
    <property type="project" value="InterPro"/>
</dbReference>
<dbReference type="PANTHER" id="PTHR43365:SF1">
    <property type="entry name" value="ACETYL-COA C-ACYLTRANSFERASE"/>
    <property type="match status" value="1"/>
</dbReference>
<feature type="domain" description="Thiolase N-terminal" evidence="5">
    <location>
        <begin position="8"/>
        <end position="232"/>
    </location>
</feature>
<evidence type="ECO:0000313" key="8">
    <source>
        <dbReference type="Proteomes" id="UP000198734"/>
    </source>
</evidence>
<keyword evidence="2 4" id="KW-0808">Transferase</keyword>
<dbReference type="RefSeq" id="WP_217646106.1">
    <property type="nucleotide sequence ID" value="NZ_FOXU01000009.1"/>
</dbReference>
<gene>
    <name evidence="7" type="ORF">SAMN05421670_3668</name>
</gene>
<sequence>MAKAMDAYIFEAIRTPRGSSRKSGSLASIHPMQLVGNLMNTMVERHLFSKELVEEIILGCVTQVKDQGADIAKIAALRANWPDTTGGTTVNRFCASGLEAISLAAMKTHSGMEDILFAGGVESVSRVPMFADEGAWFSDDTTRKLTNFVHMGISADIMAALEGFEREELDAYAVESQQRAAYARDQGYFSPSLVSVKNEAGEVILQQDELIRGESTVESLSELIPSFAKIGMGEAESKVYDTFPKIQNVQYVHHVGNSPSLADGASLLLIGNRISSETLGMNPRAKIIACANASANPFLLTGGQLAAQKVLAKSGLQIKDIDLFEYNEAFASAALKFMKDFNLSRDQYNVNGGAISMGHALGATGGMLVATALDELERRGQKRALIAISGGAGVGTAIIIETMM</sequence>
<dbReference type="Proteomes" id="UP000198734">
    <property type="component" value="Unassembled WGS sequence"/>
</dbReference>
<protein>
    <submittedName>
        <fullName evidence="7">Acetyl-CoA C-acetyltransferase</fullName>
    </submittedName>
</protein>
<dbReference type="CDD" id="cd00751">
    <property type="entry name" value="thiolase"/>
    <property type="match status" value="1"/>
</dbReference>
<dbReference type="NCBIfam" id="TIGR01930">
    <property type="entry name" value="AcCoA-C-Actrans"/>
    <property type="match status" value="1"/>
</dbReference>
<evidence type="ECO:0000259" key="5">
    <source>
        <dbReference type="Pfam" id="PF00108"/>
    </source>
</evidence>
<evidence type="ECO:0000256" key="1">
    <source>
        <dbReference type="ARBA" id="ARBA00010982"/>
    </source>
</evidence>
<accession>A0A1I6AVY4</accession>
<dbReference type="Pfam" id="PF00108">
    <property type="entry name" value="Thiolase_N"/>
    <property type="match status" value="1"/>
</dbReference>
<evidence type="ECO:0000259" key="6">
    <source>
        <dbReference type="Pfam" id="PF02803"/>
    </source>
</evidence>
<dbReference type="Pfam" id="PF02803">
    <property type="entry name" value="Thiolase_C"/>
    <property type="match status" value="1"/>
</dbReference>
<dbReference type="PIRSF" id="PIRSF000429">
    <property type="entry name" value="Ac-CoA_Ac_transf"/>
    <property type="match status" value="1"/>
</dbReference>
<dbReference type="InterPro" id="IPR002155">
    <property type="entry name" value="Thiolase"/>
</dbReference>
<evidence type="ECO:0000256" key="4">
    <source>
        <dbReference type="RuleBase" id="RU003557"/>
    </source>
</evidence>
<dbReference type="EMBL" id="FOXU01000009">
    <property type="protein sequence ID" value="SFQ72891.1"/>
    <property type="molecule type" value="Genomic_DNA"/>
</dbReference>
<proteinExistence type="inferred from homology"/>
<keyword evidence="8" id="KW-1185">Reference proteome</keyword>
<dbReference type="SUPFAM" id="SSF53901">
    <property type="entry name" value="Thiolase-like"/>
    <property type="match status" value="2"/>
</dbReference>
<feature type="domain" description="Thiolase C-terminal" evidence="6">
    <location>
        <begin position="282"/>
        <end position="401"/>
    </location>
</feature>
<evidence type="ECO:0000313" key="7">
    <source>
        <dbReference type="EMBL" id="SFQ72891.1"/>
    </source>
</evidence>
<organism evidence="7 8">
    <name type="scientific">Psychrobacillus psychrotolerans</name>
    <dbReference type="NCBI Taxonomy" id="126156"/>
    <lineage>
        <taxon>Bacteria</taxon>
        <taxon>Bacillati</taxon>
        <taxon>Bacillota</taxon>
        <taxon>Bacilli</taxon>
        <taxon>Bacillales</taxon>
        <taxon>Bacillaceae</taxon>
        <taxon>Psychrobacillus</taxon>
    </lineage>
</organism>
<dbReference type="PANTHER" id="PTHR43365">
    <property type="entry name" value="BLR7806 PROTEIN"/>
    <property type="match status" value="1"/>
</dbReference>
<keyword evidence="3 4" id="KW-0012">Acyltransferase</keyword>
<reference evidence="8" key="1">
    <citation type="submission" date="2016-10" db="EMBL/GenBank/DDBJ databases">
        <authorList>
            <person name="Varghese N."/>
            <person name="Submissions S."/>
        </authorList>
    </citation>
    <scope>NUCLEOTIDE SEQUENCE [LARGE SCALE GENOMIC DNA]</scope>
    <source>
        <strain evidence="8">DSM 11706</strain>
    </source>
</reference>
<dbReference type="InterPro" id="IPR020616">
    <property type="entry name" value="Thiolase_N"/>
</dbReference>
<name>A0A1I6AVY4_9BACI</name>
<evidence type="ECO:0000256" key="3">
    <source>
        <dbReference type="ARBA" id="ARBA00023315"/>
    </source>
</evidence>
<evidence type="ECO:0000256" key="2">
    <source>
        <dbReference type="ARBA" id="ARBA00022679"/>
    </source>
</evidence>
<comment type="similarity">
    <text evidence="1 4">Belongs to the thiolase-like superfamily. Thiolase family.</text>
</comment>
<dbReference type="Gene3D" id="3.40.47.10">
    <property type="match status" value="2"/>
</dbReference>
<dbReference type="AlphaFoldDB" id="A0A1I6AVY4"/>
<dbReference type="InterPro" id="IPR016039">
    <property type="entry name" value="Thiolase-like"/>
</dbReference>
<dbReference type="STRING" id="126156.SAMN05421670_3668"/>